<evidence type="ECO:0000313" key="2">
    <source>
        <dbReference type="Proteomes" id="UP000245207"/>
    </source>
</evidence>
<dbReference type="AlphaFoldDB" id="A0A2U1L8D2"/>
<dbReference type="Proteomes" id="UP000245207">
    <property type="component" value="Unassembled WGS sequence"/>
</dbReference>
<keyword evidence="1" id="KW-0689">Ribosomal protein</keyword>
<comment type="caution">
    <text evidence="1">The sequence shown here is derived from an EMBL/GenBank/DDBJ whole genome shotgun (WGS) entry which is preliminary data.</text>
</comment>
<dbReference type="STRING" id="35608.A0A2U1L8D2"/>
<dbReference type="EMBL" id="PKPP01010862">
    <property type="protein sequence ID" value="PWA45252.1"/>
    <property type="molecule type" value="Genomic_DNA"/>
</dbReference>
<keyword evidence="2" id="KW-1185">Reference proteome</keyword>
<sequence>MDNMNNIYTPSSSKITMTPEAIKKLVNNIVSVVLEGTTIVYPRKETSIPGKHNQESFMGYGPARFKAPERMTTPTINQGIRQGVIPNGNDQKRKLAEREAINPIYCNFANAQDCYRKHLGDRINYHHQQGCKQKINRNYLTMSPKQPNTGLFVGLNKGHIVTKKKLPQCPSDKKGALLGSSSILLFFSVNKSGRGTERKK</sequence>
<reference evidence="1 2" key="1">
    <citation type="journal article" date="2018" name="Mol. Plant">
        <title>The genome of Artemisia annua provides insight into the evolution of Asteraceae family and artemisinin biosynthesis.</title>
        <authorList>
            <person name="Shen Q."/>
            <person name="Zhang L."/>
            <person name="Liao Z."/>
            <person name="Wang S."/>
            <person name="Yan T."/>
            <person name="Shi P."/>
            <person name="Liu M."/>
            <person name="Fu X."/>
            <person name="Pan Q."/>
            <person name="Wang Y."/>
            <person name="Lv Z."/>
            <person name="Lu X."/>
            <person name="Zhang F."/>
            <person name="Jiang W."/>
            <person name="Ma Y."/>
            <person name="Chen M."/>
            <person name="Hao X."/>
            <person name="Li L."/>
            <person name="Tang Y."/>
            <person name="Lv G."/>
            <person name="Zhou Y."/>
            <person name="Sun X."/>
            <person name="Brodelius P.E."/>
            <person name="Rose J.K.C."/>
            <person name="Tang K."/>
        </authorList>
    </citation>
    <scope>NUCLEOTIDE SEQUENCE [LARGE SCALE GENOMIC DNA]</scope>
    <source>
        <strain evidence="2">cv. Huhao1</strain>
        <tissue evidence="1">Leaf</tissue>
    </source>
</reference>
<dbReference type="GO" id="GO:0005840">
    <property type="term" value="C:ribosome"/>
    <property type="evidence" value="ECO:0007669"/>
    <property type="project" value="UniProtKB-KW"/>
</dbReference>
<protein>
    <submittedName>
        <fullName evidence="1">60S ribosomal protein L36-3</fullName>
    </submittedName>
</protein>
<name>A0A2U1L8D2_ARTAN</name>
<proteinExistence type="predicted"/>
<gene>
    <name evidence="1" type="ORF">CTI12_AA519290</name>
</gene>
<accession>A0A2U1L8D2</accession>
<organism evidence="1 2">
    <name type="scientific">Artemisia annua</name>
    <name type="common">Sweet wormwood</name>
    <dbReference type="NCBI Taxonomy" id="35608"/>
    <lineage>
        <taxon>Eukaryota</taxon>
        <taxon>Viridiplantae</taxon>
        <taxon>Streptophyta</taxon>
        <taxon>Embryophyta</taxon>
        <taxon>Tracheophyta</taxon>
        <taxon>Spermatophyta</taxon>
        <taxon>Magnoliopsida</taxon>
        <taxon>eudicotyledons</taxon>
        <taxon>Gunneridae</taxon>
        <taxon>Pentapetalae</taxon>
        <taxon>asterids</taxon>
        <taxon>campanulids</taxon>
        <taxon>Asterales</taxon>
        <taxon>Asteraceae</taxon>
        <taxon>Asteroideae</taxon>
        <taxon>Anthemideae</taxon>
        <taxon>Artemisiinae</taxon>
        <taxon>Artemisia</taxon>
    </lineage>
</organism>
<dbReference type="OrthoDB" id="25649at2759"/>
<keyword evidence="1" id="KW-0687">Ribonucleoprotein</keyword>
<evidence type="ECO:0000313" key="1">
    <source>
        <dbReference type="EMBL" id="PWA45252.1"/>
    </source>
</evidence>